<name>A0A0K1PRM8_9BACT</name>
<dbReference type="KEGG" id="llu:AKJ09_02423"/>
<sequence length="59" mass="6156">MEGVARPSQGACGHLGRRSPDAMRVRYSTAATPEVAKAIGKVVRIAPAKPRAARAKKTG</sequence>
<evidence type="ECO:0000313" key="2">
    <source>
        <dbReference type="EMBL" id="AKU95759.1"/>
    </source>
</evidence>
<evidence type="ECO:0000256" key="1">
    <source>
        <dbReference type="SAM" id="MobiDB-lite"/>
    </source>
</evidence>
<dbReference type="AlphaFoldDB" id="A0A0K1PRM8"/>
<evidence type="ECO:0000313" key="3">
    <source>
        <dbReference type="Proteomes" id="UP000064967"/>
    </source>
</evidence>
<feature type="region of interest" description="Disordered" evidence="1">
    <location>
        <begin position="1"/>
        <end position="20"/>
    </location>
</feature>
<protein>
    <submittedName>
        <fullName evidence="2">Uncharacterized protein</fullName>
    </submittedName>
</protein>
<reference evidence="2 3" key="1">
    <citation type="submission" date="2015-08" db="EMBL/GenBank/DDBJ databases">
        <authorList>
            <person name="Babu N.S."/>
            <person name="Beckwith C.J."/>
            <person name="Beseler K.G."/>
            <person name="Brison A."/>
            <person name="Carone J.V."/>
            <person name="Caskin T.P."/>
            <person name="Diamond M."/>
            <person name="Durham M.E."/>
            <person name="Foxe J.M."/>
            <person name="Go M."/>
            <person name="Henderson B.A."/>
            <person name="Jones I.B."/>
            <person name="McGettigan J.A."/>
            <person name="Micheletti S.J."/>
            <person name="Nasrallah M.E."/>
            <person name="Ortiz D."/>
            <person name="Piller C.R."/>
            <person name="Privatt S.R."/>
            <person name="Schneider S.L."/>
            <person name="Sharp S."/>
            <person name="Smith T.C."/>
            <person name="Stanton J.D."/>
            <person name="Ullery H.E."/>
            <person name="Wilson R.J."/>
            <person name="Serrano M.G."/>
            <person name="Buck G."/>
            <person name="Lee V."/>
            <person name="Wang Y."/>
            <person name="Carvalho R."/>
            <person name="Voegtly L."/>
            <person name="Shi R."/>
            <person name="Duckworth R."/>
            <person name="Johnson A."/>
            <person name="Loviza R."/>
            <person name="Walstead R."/>
            <person name="Shah Z."/>
            <person name="Kiflezghi M."/>
            <person name="Wade K."/>
            <person name="Ball S.L."/>
            <person name="Bradley K.W."/>
            <person name="Asai D.J."/>
            <person name="Bowman C.A."/>
            <person name="Russell D.A."/>
            <person name="Pope W.H."/>
            <person name="Jacobs-Sera D."/>
            <person name="Hendrix R.W."/>
            <person name="Hatfull G.F."/>
        </authorList>
    </citation>
    <scope>NUCLEOTIDE SEQUENCE [LARGE SCALE GENOMIC DNA]</scope>
    <source>
        <strain evidence="2 3">DSM 27648</strain>
    </source>
</reference>
<proteinExistence type="predicted"/>
<gene>
    <name evidence="2" type="ORF">AKJ09_02423</name>
</gene>
<dbReference type="Proteomes" id="UP000064967">
    <property type="component" value="Chromosome"/>
</dbReference>
<dbReference type="EMBL" id="CP012333">
    <property type="protein sequence ID" value="AKU95759.1"/>
    <property type="molecule type" value="Genomic_DNA"/>
</dbReference>
<accession>A0A0K1PRM8</accession>
<keyword evidence="3" id="KW-1185">Reference proteome</keyword>
<organism evidence="2 3">
    <name type="scientific">Labilithrix luteola</name>
    <dbReference type="NCBI Taxonomy" id="1391654"/>
    <lineage>
        <taxon>Bacteria</taxon>
        <taxon>Pseudomonadati</taxon>
        <taxon>Myxococcota</taxon>
        <taxon>Polyangia</taxon>
        <taxon>Polyangiales</taxon>
        <taxon>Labilitrichaceae</taxon>
        <taxon>Labilithrix</taxon>
    </lineage>
</organism>